<keyword evidence="2" id="KW-1185">Reference proteome</keyword>
<evidence type="ECO:0000313" key="1">
    <source>
        <dbReference type="EMBL" id="MBC8556317.1"/>
    </source>
</evidence>
<organism evidence="1 2">
    <name type="scientific">Jutongia hominis</name>
    <dbReference type="NCBI Taxonomy" id="2763664"/>
    <lineage>
        <taxon>Bacteria</taxon>
        <taxon>Bacillati</taxon>
        <taxon>Bacillota</taxon>
        <taxon>Clostridia</taxon>
        <taxon>Lachnospirales</taxon>
        <taxon>Lachnospiraceae</taxon>
        <taxon>Jutongia</taxon>
    </lineage>
</organism>
<evidence type="ECO:0008006" key="3">
    <source>
        <dbReference type="Google" id="ProtNLM"/>
    </source>
</evidence>
<evidence type="ECO:0000313" key="2">
    <source>
        <dbReference type="Proteomes" id="UP000637513"/>
    </source>
</evidence>
<dbReference type="Gene3D" id="3.90.640.10">
    <property type="entry name" value="Actin, Chain A, domain 4"/>
    <property type="match status" value="1"/>
</dbReference>
<dbReference type="RefSeq" id="WP_249302360.1">
    <property type="nucleotide sequence ID" value="NZ_JACRSW010000001.1"/>
</dbReference>
<reference evidence="1 2" key="1">
    <citation type="submission" date="2020-08" db="EMBL/GenBank/DDBJ databases">
        <title>Genome public.</title>
        <authorList>
            <person name="Liu C."/>
            <person name="Sun Q."/>
        </authorList>
    </citation>
    <scope>NUCLEOTIDE SEQUENCE [LARGE SCALE GENOMIC DNA]</scope>
    <source>
        <strain evidence="1 2">BX3</strain>
    </source>
</reference>
<name>A0ABR7MR99_9FIRM</name>
<comment type="caution">
    <text evidence="1">The sequence shown here is derived from an EMBL/GenBank/DDBJ whole genome shotgun (WGS) entry which is preliminary data.</text>
</comment>
<proteinExistence type="predicted"/>
<gene>
    <name evidence="1" type="ORF">H8700_01075</name>
</gene>
<dbReference type="EMBL" id="JACRSW010000001">
    <property type="protein sequence ID" value="MBC8556317.1"/>
    <property type="molecule type" value="Genomic_DNA"/>
</dbReference>
<accession>A0ABR7MR99</accession>
<dbReference type="Gene3D" id="3.30.420.40">
    <property type="match status" value="2"/>
</dbReference>
<dbReference type="InterPro" id="IPR043129">
    <property type="entry name" value="ATPase_NBD"/>
</dbReference>
<dbReference type="SUPFAM" id="SSF53067">
    <property type="entry name" value="Actin-like ATPase domain"/>
    <property type="match status" value="1"/>
</dbReference>
<dbReference type="Proteomes" id="UP000637513">
    <property type="component" value="Unassembled WGS sequence"/>
</dbReference>
<protein>
    <recommendedName>
        <fullName evidence="3">Molecular chaperone DnaK</fullName>
    </recommendedName>
</protein>
<sequence length="1022" mass="117023">MILSTKQVDNIAISENLFHDVVEEHIPNLIHKQTEMLNTFFDNLTSFIEDYLKKTDWFYIENKNVLYNNSIVALFPDLSTFPIGSCPLNHAYDPVTFQDEFEEYTGTLMTANEFKKAFAGKFDILYEYCPEYLADSYFTVMDFHKALHADGIHTKRWNGFSKANSYHIPLYRLNGMDSETICAAKTIYFWLKNDLIPDSLPEDLTALYAHVLSLFQANENCFTWTGDRIVIQEDIIMQSVLQGDTALITDDTYRNSFLYDARKKTIALDQLSDSTIELVKEHLLSCDALRADFERYDENILTDPNRGHWGLWQDEHYQSPYTAKIHTPLIARNPAADINADGIIGIDFGTKSTVVVYQDNTEHIIPMRIGTSHYSKKADLKQYENPTVMELINLDHFMKMYRQKDGRPDTLWEDLTISHSAVGSMINSTSNDYYAFFNEIKQWAGSQKKQLRLKDKSGNDISLPPFSEITETDFNPIEIYAYYIGLYINNMNNGIFLNYLLSFPVTFEQPICDKVIESFRRGIKKSLPDSILHNEEIMKHFRVVKGISEPAAYAICALEQYHFDLEDDTKEVYYGIFDFGGGTTDFDFGHWHLPLEQESRRYDYVLECYGSGGDQYLGGENLLQLMAFEVFRLNQNKLREDGITFSLPPECHPFPGSESLLSTSQEAKLNTRQLMEKLRPFWEREDNYHSLYQSGKIVLSLFTRSGEQKLNYELNVNMAILDKLLHKRIELGIANFFECLKATFGDHLGKEIHNVHIFLAGNSSRSAILTELFETYMKTYARDLQKTYPGITDDFFCLHPALGSPLPNATAKKENPISGIEAVKKQQAANKPQASIESLVQSVTDIEDLIQSVSDTNDPALSVLSEEEVLSTITKPNGKTGVAFGLLEGRPGGRIKVIMPHTQDVEKNTSDIRFRFYIGYKKKNNFQMISDPSLPYNKWTFLCDASTQDFAIYYSPRSEAASGTLSIYEVYKKNCRLEQAKEGAGIYYRAVAPDVIEYAVISNDDFDSEKMVDNVTRVELTY</sequence>